<evidence type="ECO:0000256" key="7">
    <source>
        <dbReference type="ARBA" id="ARBA00023014"/>
    </source>
</evidence>
<keyword evidence="3" id="KW-0004">4Fe-4S</keyword>
<evidence type="ECO:0000313" key="11">
    <source>
        <dbReference type="EMBL" id="KAK3274879.1"/>
    </source>
</evidence>
<proteinExistence type="predicted"/>
<evidence type="ECO:0000256" key="1">
    <source>
        <dbReference type="ARBA" id="ARBA00001966"/>
    </source>
</evidence>
<evidence type="ECO:0000259" key="10">
    <source>
        <dbReference type="PROSITE" id="PS51918"/>
    </source>
</evidence>
<name>A0AAE0L7Q9_9CHLO</name>
<organism evidence="11 12">
    <name type="scientific">Cymbomonas tetramitiformis</name>
    <dbReference type="NCBI Taxonomy" id="36881"/>
    <lineage>
        <taxon>Eukaryota</taxon>
        <taxon>Viridiplantae</taxon>
        <taxon>Chlorophyta</taxon>
        <taxon>Pyramimonadophyceae</taxon>
        <taxon>Pyramimonadales</taxon>
        <taxon>Pyramimonadaceae</taxon>
        <taxon>Cymbomonas</taxon>
    </lineage>
</organism>
<dbReference type="GO" id="GO:0044689">
    <property type="term" value="F:7,8-didemethyl-8-hydroxy-5-deazariboflavin synthase activity"/>
    <property type="evidence" value="ECO:0007669"/>
    <property type="project" value="TreeGrafter"/>
</dbReference>
<feature type="compositionally biased region" description="Polar residues" evidence="9">
    <location>
        <begin position="742"/>
        <end position="757"/>
    </location>
</feature>
<keyword evidence="12" id="KW-1185">Reference proteome</keyword>
<dbReference type="PANTHER" id="PTHR43076">
    <property type="entry name" value="FO SYNTHASE (COFH)"/>
    <property type="match status" value="1"/>
</dbReference>
<dbReference type="SFLD" id="SFLDS00029">
    <property type="entry name" value="Radical_SAM"/>
    <property type="match status" value="2"/>
</dbReference>
<comment type="caution">
    <text evidence="11">The sequence shown here is derived from an EMBL/GenBank/DDBJ whole genome shotgun (WGS) entry which is preliminary data.</text>
</comment>
<feature type="region of interest" description="Disordered" evidence="9">
    <location>
        <begin position="725"/>
        <end position="770"/>
    </location>
</feature>
<dbReference type="PROSITE" id="PS51918">
    <property type="entry name" value="RADICAL_SAM"/>
    <property type="match status" value="2"/>
</dbReference>
<dbReference type="InterPro" id="IPR034405">
    <property type="entry name" value="F420"/>
</dbReference>
<comment type="pathway">
    <text evidence="2">Cofactor biosynthesis; coenzyme F0 biosynthesis.</text>
</comment>
<dbReference type="Proteomes" id="UP001190700">
    <property type="component" value="Unassembled WGS sequence"/>
</dbReference>
<feature type="domain" description="Radical SAM core" evidence="10">
    <location>
        <begin position="126"/>
        <end position="337"/>
    </location>
</feature>
<dbReference type="Pfam" id="PF04055">
    <property type="entry name" value="Radical_SAM"/>
    <property type="match status" value="1"/>
</dbReference>
<gene>
    <name evidence="11" type="ORF">CYMTET_16962</name>
</gene>
<feature type="domain" description="Radical SAM core" evidence="10">
    <location>
        <begin position="569"/>
        <end position="792"/>
    </location>
</feature>
<dbReference type="CDD" id="cd01335">
    <property type="entry name" value="Radical_SAM"/>
    <property type="match status" value="1"/>
</dbReference>
<dbReference type="InterPro" id="IPR007197">
    <property type="entry name" value="rSAM"/>
</dbReference>
<keyword evidence="8" id="KW-0456">Lyase</keyword>
<feature type="region of interest" description="Disordered" evidence="9">
    <location>
        <begin position="427"/>
        <end position="476"/>
    </location>
</feature>
<evidence type="ECO:0000256" key="5">
    <source>
        <dbReference type="ARBA" id="ARBA00022723"/>
    </source>
</evidence>
<feature type="compositionally biased region" description="Low complexity" evidence="9">
    <location>
        <begin position="729"/>
        <end position="741"/>
    </location>
</feature>
<dbReference type="PANTHER" id="PTHR43076:SF1">
    <property type="entry name" value="LIPOYL SYNTHASE 2"/>
    <property type="match status" value="1"/>
</dbReference>
<accession>A0AAE0L7Q9</accession>
<protein>
    <recommendedName>
        <fullName evidence="10">Radical SAM core domain-containing protein</fullName>
    </recommendedName>
</protein>
<dbReference type="Gene3D" id="3.20.20.70">
    <property type="entry name" value="Aldolase class I"/>
    <property type="match status" value="2"/>
</dbReference>
<keyword evidence="6" id="KW-0408">Iron</keyword>
<evidence type="ECO:0000256" key="2">
    <source>
        <dbReference type="ARBA" id="ARBA00004712"/>
    </source>
</evidence>
<evidence type="ECO:0000256" key="3">
    <source>
        <dbReference type="ARBA" id="ARBA00022485"/>
    </source>
</evidence>
<dbReference type="InterPro" id="IPR019939">
    <property type="entry name" value="CofG_family"/>
</dbReference>
<keyword evidence="5" id="KW-0479">Metal-binding</keyword>
<dbReference type="AlphaFoldDB" id="A0AAE0L7Q9"/>
<comment type="cofactor">
    <cofactor evidence="1">
        <name>[4Fe-4S] cluster</name>
        <dbReference type="ChEBI" id="CHEBI:49883"/>
    </cofactor>
</comment>
<dbReference type="SFLD" id="SFLDG01388">
    <property type="entry name" value="7_8-didemethyl-8-hydroxy-5-dea"/>
    <property type="match status" value="1"/>
</dbReference>
<evidence type="ECO:0000256" key="4">
    <source>
        <dbReference type="ARBA" id="ARBA00022691"/>
    </source>
</evidence>
<dbReference type="SUPFAM" id="SSF102114">
    <property type="entry name" value="Radical SAM enzymes"/>
    <property type="match status" value="2"/>
</dbReference>
<dbReference type="GO" id="GO:0051539">
    <property type="term" value="F:4 iron, 4 sulfur cluster binding"/>
    <property type="evidence" value="ECO:0007669"/>
    <property type="project" value="UniProtKB-KW"/>
</dbReference>
<dbReference type="GO" id="GO:0016765">
    <property type="term" value="F:transferase activity, transferring alkyl or aryl (other than methyl) groups"/>
    <property type="evidence" value="ECO:0007669"/>
    <property type="project" value="InterPro"/>
</dbReference>
<dbReference type="EMBL" id="LGRX02007499">
    <property type="protein sequence ID" value="KAK3274879.1"/>
    <property type="molecule type" value="Genomic_DNA"/>
</dbReference>
<evidence type="ECO:0000256" key="9">
    <source>
        <dbReference type="SAM" id="MobiDB-lite"/>
    </source>
</evidence>
<evidence type="ECO:0000313" key="12">
    <source>
        <dbReference type="Proteomes" id="UP001190700"/>
    </source>
</evidence>
<dbReference type="InterPro" id="IPR058240">
    <property type="entry name" value="rSAM_sf"/>
</dbReference>
<dbReference type="SFLD" id="SFLDG01064">
    <property type="entry name" value="F420__menaquinone_cofactor_bio"/>
    <property type="match status" value="2"/>
</dbReference>
<sequence>MLNTTSKGLTLTGTISYQHSAGSRSRNSFLVCKRGIVPRPLALKVFSAGSNCANSGAWESVTSEGLRRLLEEIIPSNSCEYGATLPSLPSDESVFRLAELSSAGNVSLSSLCEAAAWTRDQYHEIITFSPKVFIPLTKTCRDSCGYCIFAQPPSSGKSAYMSKAEVLAIARAGAEAGCTEALFTLGDKPELRYSSVAAELESLGFNTTLEYLGSVAAAVLEETGLIPHINAGVMGLEDAVALREVSASQGLMLESVAERLMLPGAAHFDSPDKLPAARLASIAAAGEAKELIIQNFQPKPGTLMAGAAAPPLEELLWTVAMARLAFGPQMSIQAPPNLTPLEDSSWERLLQAGINDWGGISPVTRDHVNPEKPWPHLATLQEATLNAGFHLVPRLPVYPRYASGAAADSWLDPRVAARVRRDMDSHGLVRGTTWCPGVKEPPQQEPSGTPSLPPRNSADGKAAPETSPRQGAARQPVARYSLQVGEDGLVVLTPGQGAAQSGVRRGSRAGAVSADVEDILSRVRAAAESGGVELSEGELVRLFAARGADLAAVCCAADDLRKQMCGEEVTYVVNRNINYTNVCGYACSFCAFSKGKAAEALRGPAYNLPLEEVAHRVEEAWARGATEVCMQGGIHPDYNAETYLQILRAAKRAVPEMHVHAFSPLEVFHGASTVDGMGLAAFLQLLKDAGLGSLPGTAAEILGAPSRPRPSRHSLVPPGVETPHIEFLRSGAGSPSPRGASTSQQPESLPRGSSTSQPSPPWLIHMQQPDDEVRQVLCPDKINTEEWLEVRV</sequence>
<dbReference type="SFLD" id="SFLDF00294">
    <property type="entry name" value="7_8-didemethyl-8-hydroxy-5-dea"/>
    <property type="match status" value="1"/>
</dbReference>
<dbReference type="InterPro" id="IPR013785">
    <property type="entry name" value="Aldolase_TIM"/>
</dbReference>
<reference evidence="11 12" key="1">
    <citation type="journal article" date="2015" name="Genome Biol. Evol.">
        <title>Comparative Genomics of a Bacterivorous Green Alga Reveals Evolutionary Causalities and Consequences of Phago-Mixotrophic Mode of Nutrition.</title>
        <authorList>
            <person name="Burns J.A."/>
            <person name="Paasch A."/>
            <person name="Narechania A."/>
            <person name="Kim E."/>
        </authorList>
    </citation>
    <scope>NUCLEOTIDE SEQUENCE [LARGE SCALE GENOMIC DNA]</scope>
    <source>
        <strain evidence="11 12">PLY_AMNH</strain>
    </source>
</reference>
<evidence type="ECO:0000256" key="8">
    <source>
        <dbReference type="ARBA" id="ARBA00023239"/>
    </source>
</evidence>
<keyword evidence="7" id="KW-0411">Iron-sulfur</keyword>
<keyword evidence="4" id="KW-0949">S-adenosyl-L-methionine</keyword>
<evidence type="ECO:0000256" key="6">
    <source>
        <dbReference type="ARBA" id="ARBA00023004"/>
    </source>
</evidence>
<dbReference type="GO" id="GO:0046872">
    <property type="term" value="F:metal ion binding"/>
    <property type="evidence" value="ECO:0007669"/>
    <property type="project" value="UniProtKB-KW"/>
</dbReference>